<sequence length="71" mass="7850">MAVSGKYGTVDIPGIGADEPVFILRAQDLLAEATIEMYRILTSTHGCPVKESLNVEIERFKSWSGKRKLPD</sequence>
<reference evidence="1" key="1">
    <citation type="journal article" date="2020" name="mSystems">
        <title>Genome- and Community-Level Interaction Insights into Carbon Utilization and Element Cycling Functions of Hydrothermarchaeota in Hydrothermal Sediment.</title>
        <authorList>
            <person name="Zhou Z."/>
            <person name="Liu Y."/>
            <person name="Xu W."/>
            <person name="Pan J."/>
            <person name="Luo Z.H."/>
            <person name="Li M."/>
        </authorList>
    </citation>
    <scope>NUCLEOTIDE SEQUENCE [LARGE SCALE GENOMIC DNA]</scope>
    <source>
        <strain evidence="1">SpSt-456</strain>
    </source>
</reference>
<evidence type="ECO:0000313" key="1">
    <source>
        <dbReference type="EMBL" id="HFK97055.1"/>
    </source>
</evidence>
<name>A0A832A6C9_9BACT</name>
<gene>
    <name evidence="1" type="ORF">ENS06_06985</name>
</gene>
<proteinExistence type="predicted"/>
<accession>A0A832A6C9</accession>
<comment type="caution">
    <text evidence="1">The sequence shown here is derived from an EMBL/GenBank/DDBJ whole genome shotgun (WGS) entry which is preliminary data.</text>
</comment>
<organism evidence="1">
    <name type="scientific">Desulfacinum infernum</name>
    <dbReference type="NCBI Taxonomy" id="35837"/>
    <lineage>
        <taxon>Bacteria</taxon>
        <taxon>Pseudomonadati</taxon>
        <taxon>Thermodesulfobacteriota</taxon>
        <taxon>Syntrophobacteria</taxon>
        <taxon>Syntrophobacterales</taxon>
        <taxon>Syntrophobacteraceae</taxon>
        <taxon>Desulfacinum</taxon>
    </lineage>
</organism>
<dbReference type="EMBL" id="DSTK01000021">
    <property type="protein sequence ID" value="HFK97055.1"/>
    <property type="molecule type" value="Genomic_DNA"/>
</dbReference>
<protein>
    <submittedName>
        <fullName evidence="1">Uncharacterized protein</fullName>
    </submittedName>
</protein>
<dbReference type="AlphaFoldDB" id="A0A832A6C9"/>